<dbReference type="Proteomes" id="UP000070168">
    <property type="component" value="Unassembled WGS sequence"/>
</dbReference>
<dbReference type="EMBL" id="LHQR01000048">
    <property type="protein sequence ID" value="KXG50176.1"/>
    <property type="molecule type" value="Genomic_DNA"/>
</dbReference>
<sequence length="151" mass="16783">MNPTSDSVPPASNSNVAIGKRKALHETQDGANDTDKSSKRVAKGSKASSRGLKYNLEAALNKFFGGPPFCLMIPDSIEDHSGPMTRKKSKGRLQPSTRGIVTWMDVLSEETTQFHLQDNGMYHCCIKGRLIELSEDNYRFIQSGYPQKMMQ</sequence>
<reference evidence="2 3" key="1">
    <citation type="journal article" date="2016" name="BMC Genomics">
        <title>Genome sequencing and secondary metabolism of the postharvest pathogen Penicillium griseofulvum.</title>
        <authorList>
            <person name="Banani H."/>
            <person name="Marcet-Houben M."/>
            <person name="Ballester A.R."/>
            <person name="Abbruscato P."/>
            <person name="Gonzalez-Candelas L."/>
            <person name="Gabaldon T."/>
            <person name="Spadaro D."/>
        </authorList>
    </citation>
    <scope>NUCLEOTIDE SEQUENCE [LARGE SCALE GENOMIC DNA]</scope>
    <source>
        <strain evidence="2 3">PG3</strain>
    </source>
</reference>
<evidence type="ECO:0000313" key="3">
    <source>
        <dbReference type="Proteomes" id="UP000070168"/>
    </source>
</evidence>
<organism evidence="2 3">
    <name type="scientific">Penicillium patulum</name>
    <name type="common">Penicillium griseofulvum</name>
    <dbReference type="NCBI Taxonomy" id="5078"/>
    <lineage>
        <taxon>Eukaryota</taxon>
        <taxon>Fungi</taxon>
        <taxon>Dikarya</taxon>
        <taxon>Ascomycota</taxon>
        <taxon>Pezizomycotina</taxon>
        <taxon>Eurotiomycetes</taxon>
        <taxon>Eurotiomycetidae</taxon>
        <taxon>Eurotiales</taxon>
        <taxon>Aspergillaceae</taxon>
        <taxon>Penicillium</taxon>
    </lineage>
</organism>
<gene>
    <name evidence="2" type="ORF">PGRI_061430</name>
</gene>
<evidence type="ECO:0000313" key="2">
    <source>
        <dbReference type="EMBL" id="KXG50176.1"/>
    </source>
</evidence>
<dbReference type="RefSeq" id="XP_040648712.1">
    <property type="nucleotide sequence ID" value="XM_040793857.1"/>
</dbReference>
<keyword evidence="3" id="KW-1185">Reference proteome</keyword>
<feature type="region of interest" description="Disordered" evidence="1">
    <location>
        <begin position="1"/>
        <end position="48"/>
    </location>
</feature>
<name>A0A135LMK5_PENPA</name>
<proteinExistence type="predicted"/>
<dbReference type="AlphaFoldDB" id="A0A135LMK5"/>
<protein>
    <submittedName>
        <fullName evidence="2">Uncharacterized protein</fullName>
    </submittedName>
</protein>
<evidence type="ECO:0000256" key="1">
    <source>
        <dbReference type="SAM" id="MobiDB-lite"/>
    </source>
</evidence>
<feature type="compositionally biased region" description="Polar residues" evidence="1">
    <location>
        <begin position="1"/>
        <end position="16"/>
    </location>
</feature>
<comment type="caution">
    <text evidence="2">The sequence shown here is derived from an EMBL/GenBank/DDBJ whole genome shotgun (WGS) entry which is preliminary data.</text>
</comment>
<dbReference type="GeneID" id="63709157"/>
<accession>A0A135LMK5</accession>
<dbReference type="OrthoDB" id="4357212at2759"/>
<feature type="compositionally biased region" description="Basic and acidic residues" evidence="1">
    <location>
        <begin position="24"/>
        <end position="38"/>
    </location>
</feature>